<accession>A0AAD9KA65</accession>
<comment type="caution">
    <text evidence="2">The sequence shown here is derived from an EMBL/GenBank/DDBJ whole genome shotgun (WGS) entry which is preliminary data.</text>
</comment>
<proteinExistence type="predicted"/>
<dbReference type="Proteomes" id="UP001208570">
    <property type="component" value="Unassembled WGS sequence"/>
</dbReference>
<dbReference type="EMBL" id="JAODUP010000028">
    <property type="protein sequence ID" value="KAK2167421.1"/>
    <property type="molecule type" value="Genomic_DNA"/>
</dbReference>
<gene>
    <name evidence="2" type="ORF">LSH36_28g08000</name>
</gene>
<evidence type="ECO:0000256" key="1">
    <source>
        <dbReference type="SAM" id="Coils"/>
    </source>
</evidence>
<reference evidence="2" key="1">
    <citation type="journal article" date="2023" name="Mol. Biol. Evol.">
        <title>Third-Generation Sequencing Reveals the Adaptive Role of the Epigenome in Three Deep-Sea Polychaetes.</title>
        <authorList>
            <person name="Perez M."/>
            <person name="Aroh O."/>
            <person name="Sun Y."/>
            <person name="Lan Y."/>
            <person name="Juniper S.K."/>
            <person name="Young C.R."/>
            <person name="Angers B."/>
            <person name="Qian P.Y."/>
        </authorList>
    </citation>
    <scope>NUCLEOTIDE SEQUENCE</scope>
    <source>
        <strain evidence="2">P08H-3</strain>
    </source>
</reference>
<protein>
    <submittedName>
        <fullName evidence="2">Uncharacterized protein</fullName>
    </submittedName>
</protein>
<keyword evidence="3" id="KW-1185">Reference proteome</keyword>
<evidence type="ECO:0000313" key="2">
    <source>
        <dbReference type="EMBL" id="KAK2167421.1"/>
    </source>
</evidence>
<name>A0AAD9KA65_9ANNE</name>
<feature type="coiled-coil region" evidence="1">
    <location>
        <begin position="125"/>
        <end position="199"/>
    </location>
</feature>
<sequence length="210" mass="23752">MNYVGSISILDRGDAPAQAVIDRNARSLAQRVADETKEELAKVLTRVDNIYGNFELSQSLLESNKTNLECVQDLYQQQVTIFIVGYENVCGQKLRLLQQVNEFFVENATLLEEDDMLLQSPDLDLEEMEDAVEETLKQTENLAQKLSNLKKGLDEHMHNLAQIKGSTKAKKTKELEKDLNGAKKQLEQVNNSLRELAKGNYVIRNLNIGI</sequence>
<dbReference type="AlphaFoldDB" id="A0AAD9KA65"/>
<organism evidence="2 3">
    <name type="scientific">Paralvinella palmiformis</name>
    <dbReference type="NCBI Taxonomy" id="53620"/>
    <lineage>
        <taxon>Eukaryota</taxon>
        <taxon>Metazoa</taxon>
        <taxon>Spiralia</taxon>
        <taxon>Lophotrochozoa</taxon>
        <taxon>Annelida</taxon>
        <taxon>Polychaeta</taxon>
        <taxon>Sedentaria</taxon>
        <taxon>Canalipalpata</taxon>
        <taxon>Terebellida</taxon>
        <taxon>Terebelliformia</taxon>
        <taxon>Alvinellidae</taxon>
        <taxon>Paralvinella</taxon>
    </lineage>
</organism>
<keyword evidence="1" id="KW-0175">Coiled coil</keyword>
<dbReference type="PANTHER" id="PTHR37915">
    <property type="match status" value="1"/>
</dbReference>
<evidence type="ECO:0000313" key="3">
    <source>
        <dbReference type="Proteomes" id="UP001208570"/>
    </source>
</evidence>
<dbReference type="PANTHER" id="PTHR37915:SF3">
    <property type="match status" value="1"/>
</dbReference>